<evidence type="ECO:0000313" key="7">
    <source>
        <dbReference type="Proteomes" id="UP000000552"/>
    </source>
</evidence>
<dbReference type="HOGENOM" id="CLU_073809_0_0_5"/>
<protein>
    <recommendedName>
        <fullName evidence="2">phosphoribosylglycinamide formyltransferase 1</fullName>
        <ecNumber evidence="2">2.1.2.2</ecNumber>
    </recommendedName>
</protein>
<name>Q98L06_RHILO</name>
<evidence type="ECO:0000256" key="3">
    <source>
        <dbReference type="ARBA" id="ARBA00022679"/>
    </source>
</evidence>
<dbReference type="SUPFAM" id="SSF53328">
    <property type="entry name" value="Formyltransferase"/>
    <property type="match status" value="1"/>
</dbReference>
<dbReference type="Proteomes" id="UP000000552">
    <property type="component" value="Chromosome"/>
</dbReference>
<dbReference type="eggNOG" id="COG0299">
    <property type="taxonomic scope" value="Bacteria"/>
</dbReference>
<dbReference type="KEGG" id="mlo:mlr1236"/>
<dbReference type="Pfam" id="PF00551">
    <property type="entry name" value="Formyl_trans_N"/>
    <property type="match status" value="1"/>
</dbReference>
<proteinExistence type="predicted"/>
<gene>
    <name evidence="6" type="ordered locus">mlr1236</name>
</gene>
<evidence type="ECO:0000259" key="5">
    <source>
        <dbReference type="Pfam" id="PF00551"/>
    </source>
</evidence>
<reference evidence="6 7" key="1">
    <citation type="journal article" date="2000" name="DNA Res.">
        <title>Complete genome structure of the nitrogen-fixing symbiotic bacterium Mesorhizobium loti.</title>
        <authorList>
            <person name="Kaneko T."/>
            <person name="Nakamura Y."/>
            <person name="Sato S."/>
            <person name="Asamizu E."/>
            <person name="Kato T."/>
            <person name="Sasamoto S."/>
            <person name="Watanabe A."/>
            <person name="Idesawa K."/>
            <person name="Ishikawa A."/>
            <person name="Kawashima K."/>
            <person name="Kimura T."/>
            <person name="Kishida Y."/>
            <person name="Kiyokawa C."/>
            <person name="Kohara M."/>
            <person name="Matsumoto M."/>
            <person name="Matsuno A."/>
            <person name="Mochizuki Y."/>
            <person name="Nakayama S."/>
            <person name="Nakazaki N."/>
            <person name="Shimpo S."/>
            <person name="Sugimoto M."/>
            <person name="Takeuchi C."/>
            <person name="Yamada M."/>
            <person name="Tabata S."/>
        </authorList>
    </citation>
    <scope>NUCLEOTIDE SEQUENCE [LARGE SCALE GENOMIC DNA]</scope>
    <source>
        <strain evidence="7">LMG 29417 / CECT 9101 / MAFF 303099</strain>
    </source>
</reference>
<dbReference type="GO" id="GO:0005829">
    <property type="term" value="C:cytosol"/>
    <property type="evidence" value="ECO:0007669"/>
    <property type="project" value="TreeGrafter"/>
</dbReference>
<sequence length="273" mass="29214">MRQPAACKAGKRAMSSPVGTSAPIVVVTGGGQHVWAMINAITDRVGPVSVILETPESKKQLLRGRARRQGWVSAIGQLGTMVLSRLGKRLLAGHGARLIAEERLEVEPRPSQEIIQVASGNGPECLQAIQKIQPGVVLLNGCRLISAGMLSKIPCPVLNYHAGITPKYRGMNGGYWALVSGDAQNFGTTVHLVDAGVDTGGVLKQARGRPKKGDTISSHALRQAAFSRDICVEAVSDALAGKLTTIDPGLPSKQWYHPTIWFYVWTGLRTGIW</sequence>
<dbReference type="PANTHER" id="PTHR43369:SF2">
    <property type="entry name" value="PHOSPHORIBOSYLGLYCINAMIDE FORMYLTRANSFERASE"/>
    <property type="match status" value="1"/>
</dbReference>
<evidence type="ECO:0000256" key="2">
    <source>
        <dbReference type="ARBA" id="ARBA00012254"/>
    </source>
</evidence>
<dbReference type="GO" id="GO:0006189">
    <property type="term" value="P:'de novo' IMP biosynthetic process"/>
    <property type="evidence" value="ECO:0007669"/>
    <property type="project" value="TreeGrafter"/>
</dbReference>
<accession>Q98L06</accession>
<dbReference type="GO" id="GO:0004644">
    <property type="term" value="F:phosphoribosylglycinamide formyltransferase activity"/>
    <property type="evidence" value="ECO:0007669"/>
    <property type="project" value="UniProtKB-EC"/>
</dbReference>
<feature type="domain" description="Formyl transferase N-terminal" evidence="5">
    <location>
        <begin position="24"/>
        <end position="234"/>
    </location>
</feature>
<keyword evidence="4" id="KW-0658">Purine biosynthesis</keyword>
<dbReference type="AlphaFoldDB" id="Q98L06"/>
<comment type="pathway">
    <text evidence="1">Purine metabolism; IMP biosynthesis via de novo pathway; N(2)-formyl-N(1)-(5-phospho-D-ribosyl)glycinamide from N(1)-(5-phospho-D-ribosyl)glycinamide (10-formyl THF route): step 1/1.</text>
</comment>
<dbReference type="InterPro" id="IPR036477">
    <property type="entry name" value="Formyl_transf_N_sf"/>
</dbReference>
<evidence type="ECO:0000313" key="6">
    <source>
        <dbReference type="EMBL" id="BAB48657.1"/>
    </source>
</evidence>
<evidence type="ECO:0000256" key="4">
    <source>
        <dbReference type="ARBA" id="ARBA00022755"/>
    </source>
</evidence>
<dbReference type="EMBL" id="BA000012">
    <property type="protein sequence ID" value="BAB48657.1"/>
    <property type="molecule type" value="Genomic_DNA"/>
</dbReference>
<dbReference type="PANTHER" id="PTHR43369">
    <property type="entry name" value="PHOSPHORIBOSYLGLYCINAMIDE FORMYLTRANSFERASE"/>
    <property type="match status" value="1"/>
</dbReference>
<dbReference type="Gene3D" id="3.40.50.170">
    <property type="entry name" value="Formyl transferase, N-terminal domain"/>
    <property type="match status" value="1"/>
</dbReference>
<keyword evidence="3" id="KW-0808">Transferase</keyword>
<dbReference type="CDD" id="cd08653">
    <property type="entry name" value="FMT_core_like_3"/>
    <property type="match status" value="1"/>
</dbReference>
<dbReference type="InterPro" id="IPR002376">
    <property type="entry name" value="Formyl_transf_N"/>
</dbReference>
<organism evidence="6 7">
    <name type="scientific">Mesorhizobium japonicum (strain LMG 29417 / CECT 9101 / MAFF 303099)</name>
    <name type="common">Mesorhizobium loti (strain MAFF 303099)</name>
    <dbReference type="NCBI Taxonomy" id="266835"/>
    <lineage>
        <taxon>Bacteria</taxon>
        <taxon>Pseudomonadati</taxon>
        <taxon>Pseudomonadota</taxon>
        <taxon>Alphaproteobacteria</taxon>
        <taxon>Hyphomicrobiales</taxon>
        <taxon>Phyllobacteriaceae</taxon>
        <taxon>Mesorhizobium</taxon>
    </lineage>
</organism>
<evidence type="ECO:0000256" key="1">
    <source>
        <dbReference type="ARBA" id="ARBA00005054"/>
    </source>
</evidence>
<dbReference type="EC" id="2.1.2.2" evidence="2"/>